<dbReference type="AlphaFoldDB" id="A0AAD8YFQ0"/>
<reference evidence="1" key="1">
    <citation type="submission" date="2023-06" db="EMBL/GenBank/DDBJ databases">
        <title>Survivors Of The Sea: Transcriptome response of Skeletonema marinoi to long-term dormancy.</title>
        <authorList>
            <person name="Pinder M.I.M."/>
            <person name="Kourtchenko O."/>
            <person name="Robertson E.K."/>
            <person name="Larsson T."/>
            <person name="Maumus F."/>
            <person name="Osuna-Cruz C.M."/>
            <person name="Vancaester E."/>
            <person name="Stenow R."/>
            <person name="Vandepoele K."/>
            <person name="Ploug H."/>
            <person name="Bruchert V."/>
            <person name="Godhe A."/>
            <person name="Topel M."/>
        </authorList>
    </citation>
    <scope>NUCLEOTIDE SEQUENCE</scope>
    <source>
        <strain evidence="1">R05AC</strain>
    </source>
</reference>
<protein>
    <submittedName>
        <fullName evidence="1">Uncharacterized protein</fullName>
    </submittedName>
</protein>
<proteinExistence type="predicted"/>
<evidence type="ECO:0000313" key="1">
    <source>
        <dbReference type="EMBL" id="KAK1745689.1"/>
    </source>
</evidence>
<sequence>MFIRDHPYPDTIEGVQSLIGQPTPSFYTEAIHKEFAKVYKYVSKNTFKVYGRELGILLYEHGETNQNGKGMDLLRSSLHILLKVLTSHPLIAQKDRDQCLIAESMARQTLDFAWDGIGNWMC</sequence>
<comment type="caution">
    <text evidence="1">The sequence shown here is derived from an EMBL/GenBank/DDBJ whole genome shotgun (WGS) entry which is preliminary data.</text>
</comment>
<organism evidence="1 2">
    <name type="scientific">Skeletonema marinoi</name>
    <dbReference type="NCBI Taxonomy" id="267567"/>
    <lineage>
        <taxon>Eukaryota</taxon>
        <taxon>Sar</taxon>
        <taxon>Stramenopiles</taxon>
        <taxon>Ochrophyta</taxon>
        <taxon>Bacillariophyta</taxon>
        <taxon>Coscinodiscophyceae</taxon>
        <taxon>Thalassiosirophycidae</taxon>
        <taxon>Thalassiosirales</taxon>
        <taxon>Skeletonemataceae</taxon>
        <taxon>Skeletonema</taxon>
        <taxon>Skeletonema marinoi-dohrnii complex</taxon>
    </lineage>
</organism>
<gene>
    <name evidence="1" type="ORF">QTG54_003613</name>
</gene>
<evidence type="ECO:0000313" key="2">
    <source>
        <dbReference type="Proteomes" id="UP001224775"/>
    </source>
</evidence>
<dbReference type="EMBL" id="JATAAI010000005">
    <property type="protein sequence ID" value="KAK1745689.1"/>
    <property type="molecule type" value="Genomic_DNA"/>
</dbReference>
<dbReference type="Proteomes" id="UP001224775">
    <property type="component" value="Unassembled WGS sequence"/>
</dbReference>
<name>A0AAD8YFQ0_9STRA</name>
<accession>A0AAD8YFQ0</accession>
<keyword evidence="2" id="KW-1185">Reference proteome</keyword>